<dbReference type="InterPro" id="IPR015424">
    <property type="entry name" value="PyrdxlP-dep_Trfase"/>
</dbReference>
<feature type="region of interest" description="Disordered" evidence="1">
    <location>
        <begin position="389"/>
        <end position="413"/>
    </location>
</feature>
<dbReference type="InterPro" id="IPR015421">
    <property type="entry name" value="PyrdxlP-dep_Trfase_major"/>
</dbReference>
<feature type="domain" description="Aminotransferase class V" evidence="2">
    <location>
        <begin position="38"/>
        <end position="371"/>
    </location>
</feature>
<dbReference type="GO" id="GO:0008265">
    <property type="term" value="F:molybdenum cofactor sulfurtransferase activity"/>
    <property type="evidence" value="ECO:0007669"/>
    <property type="project" value="TreeGrafter"/>
</dbReference>
<evidence type="ECO:0000256" key="1">
    <source>
        <dbReference type="SAM" id="MobiDB-lite"/>
    </source>
</evidence>
<dbReference type="Pfam" id="PF00266">
    <property type="entry name" value="Aminotran_5"/>
    <property type="match status" value="1"/>
</dbReference>
<dbReference type="Gene3D" id="3.40.640.10">
    <property type="entry name" value="Type I PLP-dependent aspartate aminotransferase-like (Major domain)"/>
    <property type="match status" value="1"/>
</dbReference>
<evidence type="ECO:0000259" key="2">
    <source>
        <dbReference type="Pfam" id="PF00266"/>
    </source>
</evidence>
<organism evidence="3 4">
    <name type="scientific">Phaeomoniella chlamydospora</name>
    <name type="common">Phaeoacremonium chlamydosporum</name>
    <dbReference type="NCBI Taxonomy" id="158046"/>
    <lineage>
        <taxon>Eukaryota</taxon>
        <taxon>Fungi</taxon>
        <taxon>Dikarya</taxon>
        <taxon>Ascomycota</taxon>
        <taxon>Pezizomycotina</taxon>
        <taxon>Eurotiomycetes</taxon>
        <taxon>Chaetothyriomycetidae</taxon>
        <taxon>Phaeomoniellales</taxon>
        <taxon>Phaeomoniellaceae</taxon>
        <taxon>Phaeomoniella</taxon>
    </lineage>
</organism>
<feature type="region of interest" description="Disordered" evidence="1">
    <location>
        <begin position="515"/>
        <end position="535"/>
    </location>
</feature>
<dbReference type="SUPFAM" id="SSF53383">
    <property type="entry name" value="PLP-dependent transferases"/>
    <property type="match status" value="1"/>
</dbReference>
<accession>A0A0G2E9R2</accession>
<gene>
    <name evidence="3" type="ORF">UCRPC4_g04438</name>
</gene>
<dbReference type="AlphaFoldDB" id="A0A0G2E9R2"/>
<comment type="caution">
    <text evidence="3">The sequence shown here is derived from an EMBL/GenBank/DDBJ whole genome shotgun (WGS) entry which is preliminary data.</text>
</comment>
<proteinExistence type="predicted"/>
<dbReference type="Proteomes" id="UP000053317">
    <property type="component" value="Unassembled WGS sequence"/>
</dbReference>
<dbReference type="GO" id="GO:0043545">
    <property type="term" value="P:molybdopterin cofactor metabolic process"/>
    <property type="evidence" value="ECO:0007669"/>
    <property type="project" value="TreeGrafter"/>
</dbReference>
<dbReference type="PANTHER" id="PTHR14237">
    <property type="entry name" value="MOLYBDOPTERIN COFACTOR SULFURASE MOSC"/>
    <property type="match status" value="1"/>
</dbReference>
<dbReference type="InterPro" id="IPR000192">
    <property type="entry name" value="Aminotrans_V_dom"/>
</dbReference>
<evidence type="ECO:0000313" key="4">
    <source>
        <dbReference type="Proteomes" id="UP000053317"/>
    </source>
</evidence>
<keyword evidence="4" id="KW-1185">Reference proteome</keyword>
<sequence length="535" mass="59360">MPDQCGSSDDRPITETNFYPYLIKQIREREYPCMKEAIYLDHAGATIPAKSTLTRFADDISSSIFANPHSASPSSQRSTERIDAVRKRLLEFFHASPDDYDIVFVANATAAIKLVTEAFSDYGFDCAYHIDSHTSLVATSTKARTARCFYTVEDLDPWLQREEVEPDHPAGNTSNGNITGPTSLVAFPAQSNMTGYRPPYHSWIKHIRTHAHHPTYILLDAAAFTMTGQLELRDPSTSPDLISISLYKIFGFPDIGTLLVRKSSPHLFQIFSSRKYFGGGTVDMVIPHSLPLLPTTLPSPLQSILSSPSPWFRRNTRSYHTMLEDGTLPFHSITAVSHALDLHHELYGSQTQVSLHTSTLLSQLYTSLISLHHPKTNTPICELYLSPAVQSQPRSHSPPSPDSQGPTLSLNILSANSHPLPKTQILTLSSSSSSSPTPIHIRAGGLCNPGGIQTSLSLTPEEMKRNFDLGVRCGNGVDEIHGKPTGVVRISLGAMSTMEEVRGFVDWIEREFGEVEEKREERDREREYNKNGKSN</sequence>
<dbReference type="EMBL" id="LCWF01000106">
    <property type="protein sequence ID" value="KKY19737.1"/>
    <property type="molecule type" value="Genomic_DNA"/>
</dbReference>
<protein>
    <submittedName>
        <fullName evidence="3">Putative molybdenum cofactor sulfurase</fullName>
    </submittedName>
</protein>
<reference evidence="3 4" key="2">
    <citation type="submission" date="2015-05" db="EMBL/GenBank/DDBJ databases">
        <authorList>
            <person name="Morales-Cruz A."/>
            <person name="Amrine K.C."/>
            <person name="Cantu D."/>
        </authorList>
    </citation>
    <scope>NUCLEOTIDE SEQUENCE [LARGE SCALE GENOMIC DNA]</scope>
    <source>
        <strain evidence="3">UCRPC4</strain>
    </source>
</reference>
<dbReference type="PANTHER" id="PTHR14237:SF80">
    <property type="entry name" value="MOLYBDENUM COFACTOR SULFURASE"/>
    <property type="match status" value="1"/>
</dbReference>
<dbReference type="OrthoDB" id="10264306at2759"/>
<reference evidence="3 4" key="1">
    <citation type="submission" date="2015-05" db="EMBL/GenBank/DDBJ databases">
        <title>Distinctive expansion of gene families associated with plant cell wall degradation and secondary metabolism in the genomes of grapevine trunk pathogens.</title>
        <authorList>
            <person name="Lawrence D.P."/>
            <person name="Travadon R."/>
            <person name="Rolshausen P.E."/>
            <person name="Baumgartner K."/>
        </authorList>
    </citation>
    <scope>NUCLEOTIDE SEQUENCE [LARGE SCALE GENOMIC DNA]</scope>
    <source>
        <strain evidence="3">UCRPC4</strain>
    </source>
</reference>
<evidence type="ECO:0000313" key="3">
    <source>
        <dbReference type="EMBL" id="KKY19737.1"/>
    </source>
</evidence>
<name>A0A0G2E9R2_PHACM</name>